<accession>A0A7W9UGE2</accession>
<evidence type="ECO:0000313" key="2">
    <source>
        <dbReference type="Proteomes" id="UP000540412"/>
    </source>
</evidence>
<keyword evidence="2" id="KW-1185">Reference proteome</keyword>
<dbReference type="RefSeq" id="WP_157185698.1">
    <property type="nucleotide sequence ID" value="NZ_JACHIT010000001.1"/>
</dbReference>
<protein>
    <submittedName>
        <fullName evidence="1">Uncharacterized protein</fullName>
    </submittedName>
</protein>
<comment type="caution">
    <text evidence="1">The sequence shown here is derived from an EMBL/GenBank/DDBJ whole genome shotgun (WGS) entry which is preliminary data.</text>
</comment>
<gene>
    <name evidence="1" type="ORF">BJY24_001051</name>
</gene>
<dbReference type="EMBL" id="JACHIT010000001">
    <property type="protein sequence ID" value="MBB5912184.1"/>
    <property type="molecule type" value="Genomic_DNA"/>
</dbReference>
<reference evidence="1 2" key="1">
    <citation type="submission" date="2020-08" db="EMBL/GenBank/DDBJ databases">
        <title>Sequencing the genomes of 1000 actinobacteria strains.</title>
        <authorList>
            <person name="Klenk H.-P."/>
        </authorList>
    </citation>
    <scope>NUCLEOTIDE SEQUENCE [LARGE SCALE GENOMIC DNA]</scope>
    <source>
        <strain evidence="1 2">DSM 43582</strain>
    </source>
</reference>
<sequence>MPRRYLFDRMTAEDRLKATTEVIDDSNKKFPLTDSNAEAALRTGPAGTTPQVAGPGGAGADITFVDDAGNVVAPPTTTSGEHRHHIAHLDVSVFVSPADQHSAAALGQAA</sequence>
<dbReference type="Proteomes" id="UP000540412">
    <property type="component" value="Unassembled WGS sequence"/>
</dbReference>
<dbReference type="AlphaFoldDB" id="A0A7W9UGE2"/>
<organism evidence="1 2">
    <name type="scientific">Nocardia transvalensis</name>
    <dbReference type="NCBI Taxonomy" id="37333"/>
    <lineage>
        <taxon>Bacteria</taxon>
        <taxon>Bacillati</taxon>
        <taxon>Actinomycetota</taxon>
        <taxon>Actinomycetes</taxon>
        <taxon>Mycobacteriales</taxon>
        <taxon>Nocardiaceae</taxon>
        <taxon>Nocardia</taxon>
    </lineage>
</organism>
<proteinExistence type="predicted"/>
<name>A0A7W9UGE2_9NOCA</name>
<evidence type="ECO:0000313" key="1">
    <source>
        <dbReference type="EMBL" id="MBB5912184.1"/>
    </source>
</evidence>